<evidence type="ECO:0000256" key="2">
    <source>
        <dbReference type="PROSITE-ProRule" id="PRU00708"/>
    </source>
</evidence>
<evidence type="ECO:0000313" key="5">
    <source>
        <dbReference type="RefSeq" id="XP_039138864.1"/>
    </source>
</evidence>
<dbReference type="Pfam" id="PF20431">
    <property type="entry name" value="E_motif"/>
    <property type="match status" value="1"/>
</dbReference>
<dbReference type="Proteomes" id="UP001515500">
    <property type="component" value="Chromosome 14"/>
</dbReference>
<dbReference type="GO" id="GO:0003723">
    <property type="term" value="F:RNA binding"/>
    <property type="evidence" value="ECO:0007669"/>
    <property type="project" value="InterPro"/>
</dbReference>
<gene>
    <name evidence="5" type="primary">LOC120276206</name>
</gene>
<protein>
    <submittedName>
        <fullName evidence="5">Pentatricopeptide repeat-containing protein At3g12770-like</fullName>
    </submittedName>
</protein>
<dbReference type="FunFam" id="1.25.40.10:FF:000343">
    <property type="entry name" value="Pentatricopeptide repeat-containing protein At3g58590"/>
    <property type="match status" value="1"/>
</dbReference>
<dbReference type="SUPFAM" id="SSF48452">
    <property type="entry name" value="TPR-like"/>
    <property type="match status" value="2"/>
</dbReference>
<feature type="signal peptide" evidence="3">
    <location>
        <begin position="1"/>
        <end position="16"/>
    </location>
</feature>
<dbReference type="GeneID" id="120276206"/>
<dbReference type="Pfam" id="PF13041">
    <property type="entry name" value="PPR_2"/>
    <property type="match status" value="1"/>
</dbReference>
<dbReference type="InterPro" id="IPR046960">
    <property type="entry name" value="PPR_At4g14850-like_plant"/>
</dbReference>
<organism evidence="4 5">
    <name type="scientific">Dioscorea cayennensis subsp. rotundata</name>
    <name type="common">White Guinea yam</name>
    <name type="synonym">Dioscorea rotundata</name>
    <dbReference type="NCBI Taxonomy" id="55577"/>
    <lineage>
        <taxon>Eukaryota</taxon>
        <taxon>Viridiplantae</taxon>
        <taxon>Streptophyta</taxon>
        <taxon>Embryophyta</taxon>
        <taxon>Tracheophyta</taxon>
        <taxon>Spermatophyta</taxon>
        <taxon>Magnoliopsida</taxon>
        <taxon>Liliopsida</taxon>
        <taxon>Dioscoreales</taxon>
        <taxon>Dioscoreaceae</taxon>
        <taxon>Dioscorea</taxon>
    </lineage>
</organism>
<dbReference type="RefSeq" id="XP_039138864.1">
    <property type="nucleotide sequence ID" value="XM_039282930.1"/>
</dbReference>
<dbReference type="NCBIfam" id="TIGR00756">
    <property type="entry name" value="PPR"/>
    <property type="match status" value="6"/>
</dbReference>
<dbReference type="InterPro" id="IPR002885">
    <property type="entry name" value="PPR_rpt"/>
</dbReference>
<keyword evidence="3" id="KW-0732">Signal</keyword>
<dbReference type="Gene3D" id="1.25.40.10">
    <property type="entry name" value="Tetratricopeptide repeat domain"/>
    <property type="match status" value="3"/>
</dbReference>
<sequence>MRTFFYTVSLRIVTLAAKLVRSFTELGCLHSARSIADEMTNPNAFVWTALIRGYSQHDEPEFQFKEVFSLYRRMRRCSPSIEPLTFTVSSVLKACARASALSEGMQVHANAFKHGFQFDASVQTALIGFYGKCRRMPDAQQVFDKMQAAGVRDIHACNTVIARYAEAGDMDSARHLFDRMPQWNTFTLVEMIQGYAAIGQMEHAQGLFETSLAPGDHNAVVCTAIICGYSKCGDITSARSVFDKMTDRDVASWNAMITGYTHSDHPDDALDLFRAMLNSNTKPNRATIATIASACAQLGSRNTARALQHYVDHHGSELMNRHTVAALVDLHAKCGDLQKAREVFDHWPHRDLICYSSMIAGFGIHGHGEEAMRVFDDLIAAGLKPDSIVFVSVLTACSHAGMVKEGRRYFEAMKKEHGIAPSMEHYMCMVDMLGRAGLVEEARRLIAEEMCRRGVRPSAGVWGALLSGCRSHGEVEVGEEAARRLMEMEPENAGNYVLLSNIYARAGRWEGVAKVRAMMRGRGMKKPPGWSSVEVGGGGRRFVIGEVCETEVERMMDLLAWELKVEGYLSEFVELE</sequence>
<dbReference type="Pfam" id="PF01535">
    <property type="entry name" value="PPR"/>
    <property type="match status" value="7"/>
</dbReference>
<feature type="repeat" description="PPR" evidence="2">
    <location>
        <begin position="153"/>
        <end position="187"/>
    </location>
</feature>
<dbReference type="FunFam" id="1.25.40.10:FF:000090">
    <property type="entry name" value="Pentatricopeptide repeat-containing protein, chloroplastic"/>
    <property type="match status" value="1"/>
</dbReference>
<accession>A0AB40CHG0</accession>
<dbReference type="AlphaFoldDB" id="A0AB40CHG0"/>
<feature type="repeat" description="PPR" evidence="2">
    <location>
        <begin position="422"/>
        <end position="457"/>
    </location>
</feature>
<proteinExistence type="predicted"/>
<feature type="repeat" description="PPR" evidence="2">
    <location>
        <begin position="351"/>
        <end position="385"/>
    </location>
</feature>
<keyword evidence="4" id="KW-1185">Reference proteome</keyword>
<reference evidence="5" key="1">
    <citation type="submission" date="2025-08" db="UniProtKB">
        <authorList>
            <consortium name="RefSeq"/>
        </authorList>
    </citation>
    <scope>IDENTIFICATION</scope>
</reference>
<dbReference type="GO" id="GO:0009451">
    <property type="term" value="P:RNA modification"/>
    <property type="evidence" value="ECO:0007669"/>
    <property type="project" value="InterPro"/>
</dbReference>
<feature type="repeat" description="PPR" evidence="2">
    <location>
        <begin position="249"/>
        <end position="283"/>
    </location>
</feature>
<dbReference type="InterPro" id="IPR046848">
    <property type="entry name" value="E_motif"/>
</dbReference>
<feature type="repeat" description="PPR" evidence="2">
    <location>
        <begin position="218"/>
        <end position="248"/>
    </location>
</feature>
<evidence type="ECO:0000256" key="1">
    <source>
        <dbReference type="ARBA" id="ARBA00022737"/>
    </source>
</evidence>
<dbReference type="PANTHER" id="PTHR47926:SF457">
    <property type="entry name" value="PENTACOTRIPEPTIDE-REPEAT REGION OF PRORP DOMAIN-CONTAINING PROTEIN"/>
    <property type="match status" value="1"/>
</dbReference>
<feature type="repeat" description="PPR" evidence="2">
    <location>
        <begin position="386"/>
        <end position="421"/>
    </location>
</feature>
<dbReference type="InterPro" id="IPR011990">
    <property type="entry name" value="TPR-like_helical_dom_sf"/>
</dbReference>
<keyword evidence="1" id="KW-0677">Repeat</keyword>
<dbReference type="PANTHER" id="PTHR47926">
    <property type="entry name" value="PENTATRICOPEPTIDE REPEAT-CONTAINING PROTEIN"/>
    <property type="match status" value="1"/>
</dbReference>
<feature type="chain" id="PRO_5044229066" evidence="3">
    <location>
        <begin position="17"/>
        <end position="576"/>
    </location>
</feature>
<dbReference type="PROSITE" id="PS51375">
    <property type="entry name" value="PPR"/>
    <property type="match status" value="6"/>
</dbReference>
<evidence type="ECO:0000256" key="3">
    <source>
        <dbReference type="SAM" id="SignalP"/>
    </source>
</evidence>
<evidence type="ECO:0000313" key="4">
    <source>
        <dbReference type="Proteomes" id="UP001515500"/>
    </source>
</evidence>
<name>A0AB40CHG0_DIOCR</name>